<sequence length="78" mass="8999">MLLSIRAFIRRLIGRPDPVSPGTGQRHQAAEQAAARQRLLDQAQRLRDSHWHCEPTQMMPTVRMTLGQLTCYGTRTEW</sequence>
<dbReference type="Proteomes" id="UP000319825">
    <property type="component" value="Unassembled WGS sequence"/>
</dbReference>
<proteinExistence type="predicted"/>
<dbReference type="EMBL" id="VLKE01000001">
    <property type="protein sequence ID" value="TWH68254.1"/>
    <property type="molecule type" value="Genomic_DNA"/>
</dbReference>
<dbReference type="AlphaFoldDB" id="A0A562ICA0"/>
<organism evidence="2 3">
    <name type="scientific">Micromonospora olivasterospora</name>
    <dbReference type="NCBI Taxonomy" id="1880"/>
    <lineage>
        <taxon>Bacteria</taxon>
        <taxon>Bacillati</taxon>
        <taxon>Actinomycetota</taxon>
        <taxon>Actinomycetes</taxon>
        <taxon>Micromonosporales</taxon>
        <taxon>Micromonosporaceae</taxon>
        <taxon>Micromonospora</taxon>
    </lineage>
</organism>
<name>A0A562ICA0_MICOL</name>
<evidence type="ECO:0000313" key="3">
    <source>
        <dbReference type="Proteomes" id="UP000319825"/>
    </source>
</evidence>
<dbReference type="RefSeq" id="WP_145775100.1">
    <property type="nucleotide sequence ID" value="NZ_BAAATQ010000071.1"/>
</dbReference>
<reference evidence="2 3" key="1">
    <citation type="submission" date="2019-07" db="EMBL/GenBank/DDBJ databases">
        <title>R&amp;d 2014.</title>
        <authorList>
            <person name="Klenk H.-P."/>
        </authorList>
    </citation>
    <scope>NUCLEOTIDE SEQUENCE [LARGE SCALE GENOMIC DNA]</scope>
    <source>
        <strain evidence="2 3">DSM 43868</strain>
    </source>
</reference>
<protein>
    <submittedName>
        <fullName evidence="2">Uncharacterized protein</fullName>
    </submittedName>
</protein>
<comment type="caution">
    <text evidence="2">The sequence shown here is derived from an EMBL/GenBank/DDBJ whole genome shotgun (WGS) entry which is preliminary data.</text>
</comment>
<dbReference type="OrthoDB" id="3393244at2"/>
<evidence type="ECO:0000313" key="2">
    <source>
        <dbReference type="EMBL" id="TWH68254.1"/>
    </source>
</evidence>
<feature type="region of interest" description="Disordered" evidence="1">
    <location>
        <begin position="16"/>
        <end position="37"/>
    </location>
</feature>
<evidence type="ECO:0000256" key="1">
    <source>
        <dbReference type="SAM" id="MobiDB-lite"/>
    </source>
</evidence>
<accession>A0A562ICA0</accession>
<keyword evidence="3" id="KW-1185">Reference proteome</keyword>
<feature type="compositionally biased region" description="Low complexity" evidence="1">
    <location>
        <begin position="25"/>
        <end position="37"/>
    </location>
</feature>
<gene>
    <name evidence="2" type="ORF">JD77_03245</name>
</gene>